<evidence type="ECO:0000256" key="1">
    <source>
        <dbReference type="PROSITE-ProRule" id="PRU00529"/>
    </source>
</evidence>
<dbReference type="PANTHER" id="PTHR13452">
    <property type="entry name" value="THUMP DOMAIN CONTAINING PROTEIN 1-RELATED"/>
    <property type="match status" value="1"/>
</dbReference>
<dbReference type="SUPFAM" id="SSF143437">
    <property type="entry name" value="THUMP domain-like"/>
    <property type="match status" value="1"/>
</dbReference>
<dbReference type="EMBL" id="JAFFGZ010000007">
    <property type="protein sequence ID" value="KAK4641989.1"/>
    <property type="molecule type" value="Genomic_DNA"/>
</dbReference>
<evidence type="ECO:0000256" key="2">
    <source>
        <dbReference type="SAM" id="MobiDB-lite"/>
    </source>
</evidence>
<dbReference type="PROSITE" id="PS51165">
    <property type="entry name" value="THUMP"/>
    <property type="match status" value="1"/>
</dbReference>
<evidence type="ECO:0000313" key="5">
    <source>
        <dbReference type="Proteomes" id="UP001322138"/>
    </source>
</evidence>
<dbReference type="Pfam" id="PF02926">
    <property type="entry name" value="THUMP"/>
    <property type="match status" value="1"/>
</dbReference>
<dbReference type="InterPro" id="IPR040183">
    <property type="entry name" value="THUMPD1-like"/>
</dbReference>
<dbReference type="Gene3D" id="3.30.2300.10">
    <property type="entry name" value="THUMP superfamily"/>
    <property type="match status" value="1"/>
</dbReference>
<comment type="caution">
    <text evidence="4">The sequence shown here is derived from an EMBL/GenBank/DDBJ whole genome shotgun (WGS) entry which is preliminary data.</text>
</comment>
<keyword evidence="5" id="KW-1185">Reference proteome</keyword>
<protein>
    <recommendedName>
        <fullName evidence="3">THUMP domain-containing protein</fullName>
    </recommendedName>
</protein>
<keyword evidence="1" id="KW-0694">RNA-binding</keyword>
<dbReference type="InterPro" id="IPR004114">
    <property type="entry name" value="THUMP_dom"/>
</dbReference>
<feature type="region of interest" description="Disordered" evidence="2">
    <location>
        <begin position="1"/>
        <end position="50"/>
    </location>
</feature>
<dbReference type="SMART" id="SM00981">
    <property type="entry name" value="THUMP"/>
    <property type="match status" value="1"/>
</dbReference>
<feature type="compositionally biased region" description="Low complexity" evidence="2">
    <location>
        <begin position="218"/>
        <end position="229"/>
    </location>
</feature>
<gene>
    <name evidence="4" type="ORF">QC761_505730</name>
</gene>
<feature type="compositionally biased region" description="Basic and acidic residues" evidence="2">
    <location>
        <begin position="1"/>
        <end position="10"/>
    </location>
</feature>
<dbReference type="PANTHER" id="PTHR13452:SF10">
    <property type="entry name" value="THUMP DOMAIN-CONTAINING PROTEIN 1"/>
    <property type="match status" value="1"/>
</dbReference>
<sequence>MTGSGKRKDAPIGGGGAQQAKKKKAGGNAGKWKTPHHMAKAANNQESSLQAGESGIWVTCARHQESKAAREIGVLFAEYADKMYGIKGVHDAEKKEGEEDEDEDDIEAAIKKEVEALNANRKGTDGGHNMTPLKMNVDCLMFVKTKPPIDPVAFVRRIVEDAKSAKETGQMKCRYVNRLTPVSVTGKATEQGLEGVAREALAPFFDLTGKKTDVDQSTEAAAKPAAETEAGSEKASNENAQPAEKGFTFAIRPSVRNNSSLKRDIVINTIAGLINNKRHKVNLTSPDKVILVDVYQKVCGVSVVDGDWEEFKRYNLTELYGQGQGSKEKKEKE</sequence>
<accession>A0ABR0FDZ5</accession>
<dbReference type="Proteomes" id="UP001322138">
    <property type="component" value="Unassembled WGS sequence"/>
</dbReference>
<dbReference type="RefSeq" id="XP_062730965.1">
    <property type="nucleotide sequence ID" value="XM_062879795.1"/>
</dbReference>
<proteinExistence type="predicted"/>
<evidence type="ECO:0000313" key="4">
    <source>
        <dbReference type="EMBL" id="KAK4641989.1"/>
    </source>
</evidence>
<feature type="region of interest" description="Disordered" evidence="2">
    <location>
        <begin position="213"/>
        <end position="245"/>
    </location>
</feature>
<organism evidence="4 5">
    <name type="scientific">Podospora bellae-mahoneyi</name>
    <dbReference type="NCBI Taxonomy" id="2093777"/>
    <lineage>
        <taxon>Eukaryota</taxon>
        <taxon>Fungi</taxon>
        <taxon>Dikarya</taxon>
        <taxon>Ascomycota</taxon>
        <taxon>Pezizomycotina</taxon>
        <taxon>Sordariomycetes</taxon>
        <taxon>Sordariomycetidae</taxon>
        <taxon>Sordariales</taxon>
        <taxon>Podosporaceae</taxon>
        <taxon>Podospora</taxon>
    </lineage>
</organism>
<reference evidence="4 5" key="1">
    <citation type="journal article" date="2023" name="bioRxiv">
        <title>High-quality genome assemblies of four members of thePodospora anserinaspecies complex.</title>
        <authorList>
            <person name="Ament-Velasquez S.L."/>
            <person name="Vogan A.A."/>
            <person name="Wallerman O."/>
            <person name="Hartmann F."/>
            <person name="Gautier V."/>
            <person name="Silar P."/>
            <person name="Giraud T."/>
            <person name="Johannesson H."/>
        </authorList>
    </citation>
    <scope>NUCLEOTIDE SEQUENCE [LARGE SCALE GENOMIC DNA]</scope>
    <source>
        <strain evidence="4 5">CBS 112042</strain>
    </source>
</reference>
<dbReference type="GeneID" id="87899277"/>
<dbReference type="CDD" id="cd11717">
    <property type="entry name" value="THUMP_THUMPD1_like"/>
    <property type="match status" value="1"/>
</dbReference>
<feature type="domain" description="THUMP" evidence="3">
    <location>
        <begin position="202"/>
        <end position="305"/>
    </location>
</feature>
<evidence type="ECO:0000259" key="3">
    <source>
        <dbReference type="PROSITE" id="PS51165"/>
    </source>
</evidence>
<name>A0ABR0FDZ5_9PEZI</name>